<name>A0ABW1T2T3_9ACTN</name>
<comment type="caution">
    <text evidence="10">The sequence shown here is derived from an EMBL/GenBank/DDBJ whole genome shotgun (WGS) entry which is preliminary data.</text>
</comment>
<organism evidence="10 11">
    <name type="scientific">Longivirga aurantiaca</name>
    <dbReference type="NCBI Taxonomy" id="1837743"/>
    <lineage>
        <taxon>Bacteria</taxon>
        <taxon>Bacillati</taxon>
        <taxon>Actinomycetota</taxon>
        <taxon>Actinomycetes</taxon>
        <taxon>Sporichthyales</taxon>
        <taxon>Sporichthyaceae</taxon>
        <taxon>Longivirga</taxon>
    </lineage>
</organism>
<feature type="domain" description="Peptidase M48" evidence="8">
    <location>
        <begin position="171"/>
        <end position="375"/>
    </location>
</feature>
<keyword evidence="11" id="KW-1185">Reference proteome</keyword>
<evidence type="ECO:0000256" key="6">
    <source>
        <dbReference type="RuleBase" id="RU003983"/>
    </source>
</evidence>
<proteinExistence type="inferred from homology"/>
<feature type="transmembrane region" description="Helical" evidence="7">
    <location>
        <begin position="29"/>
        <end position="54"/>
    </location>
</feature>
<feature type="transmembrane region" description="Helical" evidence="7">
    <location>
        <begin position="293"/>
        <end position="312"/>
    </location>
</feature>
<feature type="transmembrane region" description="Helical" evidence="7">
    <location>
        <begin position="254"/>
        <end position="273"/>
    </location>
</feature>
<evidence type="ECO:0000259" key="9">
    <source>
        <dbReference type="Pfam" id="PF16491"/>
    </source>
</evidence>
<evidence type="ECO:0000256" key="3">
    <source>
        <dbReference type="ARBA" id="ARBA00022801"/>
    </source>
</evidence>
<evidence type="ECO:0000313" key="11">
    <source>
        <dbReference type="Proteomes" id="UP001596138"/>
    </source>
</evidence>
<dbReference type="InterPro" id="IPR001915">
    <property type="entry name" value="Peptidase_M48"/>
</dbReference>
<evidence type="ECO:0000256" key="5">
    <source>
        <dbReference type="ARBA" id="ARBA00023049"/>
    </source>
</evidence>
<dbReference type="EC" id="3.4.24.-" evidence="10"/>
<dbReference type="Proteomes" id="UP001596138">
    <property type="component" value="Unassembled WGS sequence"/>
</dbReference>
<protein>
    <submittedName>
        <fullName evidence="10">M48 family metalloprotease</fullName>
        <ecNumber evidence="10">3.4.24.-</ecNumber>
    </submittedName>
</protein>
<evidence type="ECO:0000256" key="1">
    <source>
        <dbReference type="ARBA" id="ARBA00022670"/>
    </source>
</evidence>
<feature type="transmembrane region" description="Helical" evidence="7">
    <location>
        <begin position="108"/>
        <end position="130"/>
    </location>
</feature>
<dbReference type="Pfam" id="PF01435">
    <property type="entry name" value="Peptidase_M48"/>
    <property type="match status" value="1"/>
</dbReference>
<keyword evidence="1 6" id="KW-0645">Protease</keyword>
<feature type="transmembrane region" description="Helical" evidence="7">
    <location>
        <begin position="136"/>
        <end position="160"/>
    </location>
</feature>
<evidence type="ECO:0000313" key="10">
    <source>
        <dbReference type="EMBL" id="MFC6238801.1"/>
    </source>
</evidence>
<keyword evidence="2" id="KW-0479">Metal-binding</keyword>
<reference evidence="11" key="1">
    <citation type="journal article" date="2019" name="Int. J. Syst. Evol. Microbiol.">
        <title>The Global Catalogue of Microorganisms (GCM) 10K type strain sequencing project: providing services to taxonomists for standard genome sequencing and annotation.</title>
        <authorList>
            <consortium name="The Broad Institute Genomics Platform"/>
            <consortium name="The Broad Institute Genome Sequencing Center for Infectious Disease"/>
            <person name="Wu L."/>
            <person name="Ma J."/>
        </authorList>
    </citation>
    <scope>NUCLEOTIDE SEQUENCE [LARGE SCALE GENOMIC DNA]</scope>
    <source>
        <strain evidence="11">CGMCC 4.7317</strain>
    </source>
</reference>
<dbReference type="Gene3D" id="3.30.2010.10">
    <property type="entry name" value="Metalloproteases ('zincins'), catalytic domain"/>
    <property type="match status" value="1"/>
</dbReference>
<keyword evidence="3 6" id="KW-0378">Hydrolase</keyword>
<evidence type="ECO:0000259" key="8">
    <source>
        <dbReference type="Pfam" id="PF01435"/>
    </source>
</evidence>
<evidence type="ECO:0000256" key="7">
    <source>
        <dbReference type="SAM" id="Phobius"/>
    </source>
</evidence>
<sequence>MPPDLDLDRDFTADEQRRERAFRSRVRPWGLAGVALGLLVPTVLVLTGATAAVARAAGETWWLGIVAVVVVVQAVTRMATLPGAVAVRRESLRVGLATGGWGRWWRDLAVAWLLGLALTAPAVIGWVLAARLLPGSWWWVVAAAAALLVVLMSFAVPVLVEPLFARFEPMPDGALRERLLALAAEAGVPVRDVLVADASRRTTALNAYVSGLGPTRRIVVHDTLLTRGRDDEAATVVAHELGHVVAHDVRTGTLLGAAGASVGVLVAAALVAWPPLLSASGSTGAADPAVSGLLLALGAWAGFLGSPAASALSRRVERRADGFCLDLARDPAAVASMHRALAVTNLAPLRPVRVLHLWFGTHPTSPERIEAARSWAARHGAPSVPDLRPTA</sequence>
<dbReference type="PANTHER" id="PTHR10120">
    <property type="entry name" value="CAAX PRENYL PROTEASE 1"/>
    <property type="match status" value="1"/>
</dbReference>
<feature type="domain" description="CAAX prenyl protease 1 N-terminal" evidence="9">
    <location>
        <begin position="100"/>
        <end position="165"/>
    </location>
</feature>
<evidence type="ECO:0000256" key="2">
    <source>
        <dbReference type="ARBA" id="ARBA00022723"/>
    </source>
</evidence>
<dbReference type="RefSeq" id="WP_386767331.1">
    <property type="nucleotide sequence ID" value="NZ_JBHSTI010000008.1"/>
</dbReference>
<dbReference type="Pfam" id="PF16491">
    <property type="entry name" value="Peptidase_M48_N"/>
    <property type="match status" value="1"/>
</dbReference>
<comment type="cofactor">
    <cofactor evidence="6">
        <name>Zn(2+)</name>
        <dbReference type="ChEBI" id="CHEBI:29105"/>
    </cofactor>
    <text evidence="6">Binds 1 zinc ion per subunit.</text>
</comment>
<keyword evidence="4 6" id="KW-0862">Zinc</keyword>
<comment type="similarity">
    <text evidence="6">Belongs to the peptidase M48 family.</text>
</comment>
<keyword evidence="7" id="KW-1133">Transmembrane helix</keyword>
<accession>A0ABW1T2T3</accession>
<evidence type="ECO:0000256" key="4">
    <source>
        <dbReference type="ARBA" id="ARBA00022833"/>
    </source>
</evidence>
<dbReference type="EMBL" id="JBHSTI010000008">
    <property type="protein sequence ID" value="MFC6238801.1"/>
    <property type="molecule type" value="Genomic_DNA"/>
</dbReference>
<keyword evidence="7" id="KW-0812">Transmembrane</keyword>
<dbReference type="GO" id="GO:0008237">
    <property type="term" value="F:metallopeptidase activity"/>
    <property type="evidence" value="ECO:0007669"/>
    <property type="project" value="UniProtKB-KW"/>
</dbReference>
<gene>
    <name evidence="10" type="ORF">ACFQGU_13010</name>
</gene>
<keyword evidence="7" id="KW-0472">Membrane</keyword>
<dbReference type="InterPro" id="IPR032456">
    <property type="entry name" value="Peptidase_M48_N"/>
</dbReference>
<keyword evidence="5 6" id="KW-0482">Metalloprotease</keyword>
<feature type="transmembrane region" description="Helical" evidence="7">
    <location>
        <begin position="60"/>
        <end position="87"/>
    </location>
</feature>